<reference evidence="2 3" key="1">
    <citation type="journal article" date="2019" name="Sci. Rep.">
        <title>Orb-weaving spider Araneus ventricosus genome elucidates the spidroin gene catalogue.</title>
        <authorList>
            <person name="Kono N."/>
            <person name="Nakamura H."/>
            <person name="Ohtoshi R."/>
            <person name="Moran D.A.P."/>
            <person name="Shinohara A."/>
            <person name="Yoshida Y."/>
            <person name="Fujiwara M."/>
            <person name="Mori M."/>
            <person name="Tomita M."/>
            <person name="Arakawa K."/>
        </authorList>
    </citation>
    <scope>NUCLEOTIDE SEQUENCE [LARGE SCALE GENOMIC DNA]</scope>
</reference>
<protein>
    <submittedName>
        <fullName evidence="2">Uncharacterized protein</fullName>
    </submittedName>
</protein>
<sequence length="84" mass="9237">MHADSSLAETMGMTKKSATKQLTKGSTVPGFDDVNAEGITEWFADDKVDETTDNDIVKMLIQGRVVVEENEVPSDDNPPIQRIQ</sequence>
<feature type="region of interest" description="Disordered" evidence="1">
    <location>
        <begin position="1"/>
        <end position="33"/>
    </location>
</feature>
<evidence type="ECO:0000313" key="2">
    <source>
        <dbReference type="EMBL" id="GBM36584.1"/>
    </source>
</evidence>
<organism evidence="2 3">
    <name type="scientific">Araneus ventricosus</name>
    <name type="common">Orbweaver spider</name>
    <name type="synonym">Epeira ventricosa</name>
    <dbReference type="NCBI Taxonomy" id="182803"/>
    <lineage>
        <taxon>Eukaryota</taxon>
        <taxon>Metazoa</taxon>
        <taxon>Ecdysozoa</taxon>
        <taxon>Arthropoda</taxon>
        <taxon>Chelicerata</taxon>
        <taxon>Arachnida</taxon>
        <taxon>Araneae</taxon>
        <taxon>Araneomorphae</taxon>
        <taxon>Entelegynae</taxon>
        <taxon>Araneoidea</taxon>
        <taxon>Araneidae</taxon>
        <taxon>Araneus</taxon>
    </lineage>
</organism>
<gene>
    <name evidence="2" type="ORF">AVEN_162024_1</name>
</gene>
<evidence type="ECO:0000313" key="3">
    <source>
        <dbReference type="Proteomes" id="UP000499080"/>
    </source>
</evidence>
<dbReference type="Proteomes" id="UP000499080">
    <property type="component" value="Unassembled WGS sequence"/>
</dbReference>
<keyword evidence="3" id="KW-1185">Reference proteome</keyword>
<comment type="caution">
    <text evidence="2">The sequence shown here is derived from an EMBL/GenBank/DDBJ whole genome shotgun (WGS) entry which is preliminary data.</text>
</comment>
<dbReference type="AlphaFoldDB" id="A0A4Y2FAE8"/>
<dbReference type="EMBL" id="BGPR01000815">
    <property type="protein sequence ID" value="GBM36584.1"/>
    <property type="molecule type" value="Genomic_DNA"/>
</dbReference>
<proteinExistence type="predicted"/>
<accession>A0A4Y2FAE8</accession>
<evidence type="ECO:0000256" key="1">
    <source>
        <dbReference type="SAM" id="MobiDB-lite"/>
    </source>
</evidence>
<name>A0A4Y2FAE8_ARAVE</name>